<sequence>MTKELLIKFLNDHCTDEELKQVVQWIKEDSLSSGSKEWGYGEWESIEYQENENLPDDETFQSLLDRVHHKINIANYNKPYKPAVLFTTWLTRAAAILLVPVLAFLIYTLSQVPANNSQYSDLTIDSLEIVAPTGSKTFIQFSDGSEVFLNHGSKLKYPQKFTGNTREVILTGEGYFKISHNPEKPFIVKTKNLDIKALGTTFNVHAYPDENIVATTLIEGKVMLERKTYSQRKQTIGAMVPGQHVSYKPGTGEVFSSKGDIEKYISWKDGKLIFKRDSLVQIADRLSRWYSVDIEITDEAAKEFTYTATFVDEPLFHILALLKDAAPIDYRQIPRKQLPDGTFSKQKIIIEKRN</sequence>
<dbReference type="EMBL" id="QWET01000012">
    <property type="protein sequence ID" value="RIH64297.1"/>
    <property type="molecule type" value="Genomic_DNA"/>
</dbReference>
<dbReference type="PIRSF" id="PIRSF018266">
    <property type="entry name" value="FecR"/>
    <property type="match status" value="1"/>
</dbReference>
<dbReference type="InterPro" id="IPR006860">
    <property type="entry name" value="FecR"/>
</dbReference>
<dbReference type="RefSeq" id="WP_119348450.1">
    <property type="nucleotide sequence ID" value="NZ_QWET01000002.1"/>
</dbReference>
<evidence type="ECO:0000259" key="1">
    <source>
        <dbReference type="Pfam" id="PF04773"/>
    </source>
</evidence>
<comment type="caution">
    <text evidence="3">The sequence shown here is derived from an EMBL/GenBank/DDBJ whole genome shotgun (WGS) entry which is preliminary data.</text>
</comment>
<dbReference type="FunFam" id="2.60.120.1440:FF:000001">
    <property type="entry name" value="Putative anti-sigma factor"/>
    <property type="match status" value="1"/>
</dbReference>
<proteinExistence type="predicted"/>
<dbReference type="EMBL" id="QWET01000002">
    <property type="protein sequence ID" value="RIH66576.1"/>
    <property type="molecule type" value="Genomic_DNA"/>
</dbReference>
<dbReference type="Gene3D" id="2.60.120.1440">
    <property type="match status" value="1"/>
</dbReference>
<dbReference type="PANTHER" id="PTHR30273">
    <property type="entry name" value="PERIPLASMIC SIGNAL SENSOR AND SIGMA FACTOR ACTIVATOR FECR-RELATED"/>
    <property type="match status" value="1"/>
</dbReference>
<dbReference type="InterPro" id="IPR032508">
    <property type="entry name" value="FecR_C"/>
</dbReference>
<dbReference type="Proteomes" id="UP000266441">
    <property type="component" value="Unassembled WGS sequence"/>
</dbReference>
<dbReference type="PANTHER" id="PTHR30273:SF2">
    <property type="entry name" value="PROTEIN FECR"/>
    <property type="match status" value="1"/>
</dbReference>
<evidence type="ECO:0000313" key="4">
    <source>
        <dbReference type="EMBL" id="RIH66576.1"/>
    </source>
</evidence>
<evidence type="ECO:0000313" key="3">
    <source>
        <dbReference type="EMBL" id="RIH64297.1"/>
    </source>
</evidence>
<dbReference type="Gene3D" id="3.55.50.30">
    <property type="match status" value="1"/>
</dbReference>
<keyword evidence="5" id="KW-1185">Reference proteome</keyword>
<evidence type="ECO:0000313" key="5">
    <source>
        <dbReference type="Proteomes" id="UP000266441"/>
    </source>
</evidence>
<reference evidence="3" key="2">
    <citation type="submission" date="2018-08" db="EMBL/GenBank/DDBJ databases">
        <authorList>
            <person name="Ferrada E.E."/>
            <person name="Latorre B.A."/>
        </authorList>
    </citation>
    <scope>NUCLEOTIDE SEQUENCE</scope>
    <source>
        <strain evidence="3">SY21</strain>
    </source>
</reference>
<dbReference type="Pfam" id="PF16344">
    <property type="entry name" value="FecR_C"/>
    <property type="match status" value="1"/>
</dbReference>
<dbReference type="OrthoDB" id="649666at2"/>
<reference evidence="3 5" key="1">
    <citation type="journal article" date="2015" name="Int. J. Syst. Evol. Microbiol.">
        <title>Mariniphaga sediminis sp. nov., isolated from coastal sediment.</title>
        <authorList>
            <person name="Wang F.Q."/>
            <person name="Shen Q.Y."/>
            <person name="Chen G.J."/>
            <person name="Du Z.J."/>
        </authorList>
    </citation>
    <scope>NUCLEOTIDE SEQUENCE [LARGE SCALE GENOMIC DNA]</scope>
    <source>
        <strain evidence="3 5">SY21</strain>
    </source>
</reference>
<dbReference type="Pfam" id="PF04773">
    <property type="entry name" value="FecR"/>
    <property type="match status" value="1"/>
</dbReference>
<dbReference type="InterPro" id="IPR012373">
    <property type="entry name" value="Ferrdict_sens_TM"/>
</dbReference>
<name>A0A399CY96_9BACT</name>
<gene>
    <name evidence="4" type="ORF">D1164_02935</name>
    <name evidence="3" type="ORF">D1164_15890</name>
</gene>
<accession>A0A399CY96</accession>
<evidence type="ECO:0000259" key="2">
    <source>
        <dbReference type="Pfam" id="PF16344"/>
    </source>
</evidence>
<dbReference type="GO" id="GO:0016989">
    <property type="term" value="F:sigma factor antagonist activity"/>
    <property type="evidence" value="ECO:0007669"/>
    <property type="project" value="TreeGrafter"/>
</dbReference>
<protein>
    <submittedName>
        <fullName evidence="3">DUF4974 domain-containing protein</fullName>
    </submittedName>
</protein>
<feature type="domain" description="Protein FecR C-terminal" evidence="2">
    <location>
        <begin position="271"/>
        <end position="333"/>
    </location>
</feature>
<organism evidence="3 5">
    <name type="scientific">Mariniphaga sediminis</name>
    <dbReference type="NCBI Taxonomy" id="1628158"/>
    <lineage>
        <taxon>Bacteria</taxon>
        <taxon>Pseudomonadati</taxon>
        <taxon>Bacteroidota</taxon>
        <taxon>Bacteroidia</taxon>
        <taxon>Marinilabiliales</taxon>
        <taxon>Prolixibacteraceae</taxon>
        <taxon>Mariniphaga</taxon>
    </lineage>
</organism>
<dbReference type="AlphaFoldDB" id="A0A399CY96"/>
<feature type="domain" description="FecR protein" evidence="1">
    <location>
        <begin position="129"/>
        <end position="222"/>
    </location>
</feature>